<proteinExistence type="predicted"/>
<feature type="non-terminal residue" evidence="1">
    <location>
        <position position="1"/>
    </location>
</feature>
<dbReference type="AlphaFoldDB" id="A0A9N9IDA7"/>
<accession>A0A9N9IDA7</accession>
<gene>
    <name evidence="1" type="ORF">DERYTH_LOCUS15102</name>
</gene>
<dbReference type="Proteomes" id="UP000789405">
    <property type="component" value="Unassembled WGS sequence"/>
</dbReference>
<keyword evidence="2" id="KW-1185">Reference proteome</keyword>
<name>A0A9N9IDA7_9GLOM</name>
<evidence type="ECO:0000313" key="2">
    <source>
        <dbReference type="Proteomes" id="UP000789405"/>
    </source>
</evidence>
<comment type="caution">
    <text evidence="1">The sequence shown here is derived from an EMBL/GenBank/DDBJ whole genome shotgun (WGS) entry which is preliminary data.</text>
</comment>
<reference evidence="1" key="1">
    <citation type="submission" date="2021-06" db="EMBL/GenBank/DDBJ databases">
        <authorList>
            <person name="Kallberg Y."/>
            <person name="Tangrot J."/>
            <person name="Rosling A."/>
        </authorList>
    </citation>
    <scope>NUCLEOTIDE SEQUENCE</scope>
    <source>
        <strain evidence="1">MA453B</strain>
    </source>
</reference>
<organism evidence="1 2">
    <name type="scientific">Dentiscutata erythropus</name>
    <dbReference type="NCBI Taxonomy" id="1348616"/>
    <lineage>
        <taxon>Eukaryota</taxon>
        <taxon>Fungi</taxon>
        <taxon>Fungi incertae sedis</taxon>
        <taxon>Mucoromycota</taxon>
        <taxon>Glomeromycotina</taxon>
        <taxon>Glomeromycetes</taxon>
        <taxon>Diversisporales</taxon>
        <taxon>Gigasporaceae</taxon>
        <taxon>Dentiscutata</taxon>
    </lineage>
</organism>
<protein>
    <submittedName>
        <fullName evidence="1">16864_t:CDS:1</fullName>
    </submittedName>
</protein>
<sequence length="54" mass="5956">FDSLEAFKNTAKLAISMKGLHFQKKIATLLGVKENCSLLFCNAQKVKSGEIVEL</sequence>
<evidence type="ECO:0000313" key="1">
    <source>
        <dbReference type="EMBL" id="CAG8730822.1"/>
    </source>
</evidence>
<dbReference type="EMBL" id="CAJVPY010011955">
    <property type="protein sequence ID" value="CAG8730822.1"/>
    <property type="molecule type" value="Genomic_DNA"/>
</dbReference>